<reference evidence="3" key="1">
    <citation type="submission" date="2018-12" db="EMBL/GenBank/DDBJ databases">
        <title>A new species of lactobacillus.</title>
        <authorList>
            <person name="Jian Y."/>
            <person name="Xin L."/>
            <person name="Hong Z.J."/>
            <person name="Ming L.Z."/>
            <person name="Hong X.Z."/>
        </authorList>
    </citation>
    <scope>NUCLEOTIDE SEQUENCE [LARGE SCALE GENOMIC DNA]</scope>
    <source>
        <strain evidence="3">HSLZ-75</strain>
    </source>
</reference>
<proteinExistence type="predicted"/>
<dbReference type="Proteomes" id="UP000294321">
    <property type="component" value="Chromosome"/>
</dbReference>
<keyword evidence="3" id="KW-1185">Reference proteome</keyword>
<name>A0A4P6ZJF7_9LACO</name>
<protein>
    <recommendedName>
        <fullName evidence="4">ABC transporter permease</fullName>
    </recommendedName>
</protein>
<evidence type="ECO:0000313" key="3">
    <source>
        <dbReference type="Proteomes" id="UP000294321"/>
    </source>
</evidence>
<feature type="transmembrane region" description="Helical" evidence="1">
    <location>
        <begin position="226"/>
        <end position="245"/>
    </location>
</feature>
<keyword evidence="1" id="KW-1133">Transmembrane helix</keyword>
<evidence type="ECO:0000313" key="2">
    <source>
        <dbReference type="EMBL" id="QBP17653.1"/>
    </source>
</evidence>
<dbReference type="PANTHER" id="PTHR37305:SF1">
    <property type="entry name" value="MEMBRANE PROTEIN"/>
    <property type="match status" value="1"/>
</dbReference>
<keyword evidence="1" id="KW-0472">Membrane</keyword>
<dbReference type="AlphaFoldDB" id="A0A4P6ZJF7"/>
<feature type="transmembrane region" description="Helical" evidence="1">
    <location>
        <begin position="170"/>
        <end position="189"/>
    </location>
</feature>
<feature type="transmembrane region" description="Helical" evidence="1">
    <location>
        <begin position="49"/>
        <end position="68"/>
    </location>
</feature>
<organism evidence="2 3">
    <name type="scientific">Acetilactobacillus jinshanensis</name>
    <dbReference type="NCBI Taxonomy" id="1720083"/>
    <lineage>
        <taxon>Bacteria</taxon>
        <taxon>Bacillati</taxon>
        <taxon>Bacillota</taxon>
        <taxon>Bacilli</taxon>
        <taxon>Lactobacillales</taxon>
        <taxon>Lactobacillaceae</taxon>
        <taxon>Acetilactobacillus</taxon>
    </lineage>
</organism>
<evidence type="ECO:0000256" key="1">
    <source>
        <dbReference type="SAM" id="Phobius"/>
    </source>
</evidence>
<feature type="transmembrane region" description="Helical" evidence="1">
    <location>
        <begin position="132"/>
        <end position="158"/>
    </location>
</feature>
<feature type="transmembrane region" description="Helical" evidence="1">
    <location>
        <begin position="15"/>
        <end position="37"/>
    </location>
</feature>
<dbReference type="OrthoDB" id="2285841at2"/>
<dbReference type="EMBL" id="CP034726">
    <property type="protein sequence ID" value="QBP17653.1"/>
    <property type="molecule type" value="Genomic_DNA"/>
</dbReference>
<dbReference type="RefSeq" id="WP_133441199.1">
    <property type="nucleotide sequence ID" value="NZ_CP034726.1"/>
</dbReference>
<evidence type="ECO:0008006" key="4">
    <source>
        <dbReference type="Google" id="ProtNLM"/>
    </source>
</evidence>
<keyword evidence="1" id="KW-0812">Transmembrane</keyword>
<dbReference type="KEGG" id="lji:ELX58_00295"/>
<sequence>MWDLIKRNFSQRANLLYFFNAILILYIIGVGLGSHFVQILPPVNFLPTLGTASDIVTGMIIILAALSFSGKKAHRQIDGYLAIHVSKLDIFWSKVITLTIQYVNLILVDVILSVVVQHFMTPGKYINRRTLHVMAIAVGANVLYVFLLASITVLFSTLIKNEAGTIAAGFGFRFLGTAIAGIFMILLYSHRWLKWNPFNALFVGGSYSQINNPIYHAMTKMSMPNAIGSAIIYGIIYLFFAYLIFSRYYKRTEHSSKN</sequence>
<gene>
    <name evidence="2" type="ORF">ELX58_00295</name>
</gene>
<accession>A0A4P6ZJF7</accession>
<dbReference type="PANTHER" id="PTHR37305">
    <property type="entry name" value="INTEGRAL MEMBRANE PROTEIN-RELATED"/>
    <property type="match status" value="1"/>
</dbReference>